<name>A0AAV4TTV0_CAEEX</name>
<keyword evidence="1 4" id="KW-0285">Flavoprotein</keyword>
<evidence type="ECO:0000256" key="2">
    <source>
        <dbReference type="ARBA" id="ARBA00022827"/>
    </source>
</evidence>
<comment type="caution">
    <text evidence="5">The sequence shown here is derived from an EMBL/GenBank/DDBJ whole genome shotgun (WGS) entry which is preliminary data.</text>
</comment>
<accession>A0AAV4TTV0</accession>
<dbReference type="GO" id="GO:0004499">
    <property type="term" value="F:N,N-dimethylaniline monooxygenase activity"/>
    <property type="evidence" value="ECO:0007669"/>
    <property type="project" value="InterPro"/>
</dbReference>
<dbReference type="Proteomes" id="UP001054945">
    <property type="component" value="Unassembled WGS sequence"/>
</dbReference>
<dbReference type="InterPro" id="IPR020946">
    <property type="entry name" value="Flavin_mOase-like"/>
</dbReference>
<protein>
    <recommendedName>
        <fullName evidence="4">Flavin-containing monooxygenase</fullName>
        <ecNumber evidence="4">1.-.-.-</ecNumber>
    </recommendedName>
</protein>
<evidence type="ECO:0000256" key="3">
    <source>
        <dbReference type="ARBA" id="ARBA00023002"/>
    </source>
</evidence>
<keyword evidence="3 4" id="KW-0560">Oxidoreductase</keyword>
<evidence type="ECO:0000313" key="6">
    <source>
        <dbReference type="Proteomes" id="UP001054945"/>
    </source>
</evidence>
<sequence length="73" mass="8425">MKSEIQSRRKANEERFVNSPRHTIQCDVITTMDDIYQEIGATPKMNFKDLIAGQKAREMIFELSFSSSKAINK</sequence>
<evidence type="ECO:0000313" key="5">
    <source>
        <dbReference type="EMBL" id="GIY48609.1"/>
    </source>
</evidence>
<reference evidence="5 6" key="1">
    <citation type="submission" date="2021-06" db="EMBL/GenBank/DDBJ databases">
        <title>Caerostris extrusa draft genome.</title>
        <authorList>
            <person name="Kono N."/>
            <person name="Arakawa K."/>
        </authorList>
    </citation>
    <scope>NUCLEOTIDE SEQUENCE [LARGE SCALE GENOMIC DNA]</scope>
</reference>
<proteinExistence type="inferred from homology"/>
<keyword evidence="4" id="KW-0503">Monooxygenase</keyword>
<dbReference type="AlphaFoldDB" id="A0AAV4TTV0"/>
<organism evidence="5 6">
    <name type="scientific">Caerostris extrusa</name>
    <name type="common">Bark spider</name>
    <name type="synonym">Caerostris bankana</name>
    <dbReference type="NCBI Taxonomy" id="172846"/>
    <lineage>
        <taxon>Eukaryota</taxon>
        <taxon>Metazoa</taxon>
        <taxon>Ecdysozoa</taxon>
        <taxon>Arthropoda</taxon>
        <taxon>Chelicerata</taxon>
        <taxon>Arachnida</taxon>
        <taxon>Araneae</taxon>
        <taxon>Araneomorphae</taxon>
        <taxon>Entelegynae</taxon>
        <taxon>Araneoidea</taxon>
        <taxon>Araneidae</taxon>
        <taxon>Caerostris</taxon>
    </lineage>
</organism>
<evidence type="ECO:0000256" key="1">
    <source>
        <dbReference type="ARBA" id="ARBA00022630"/>
    </source>
</evidence>
<dbReference type="Pfam" id="PF00743">
    <property type="entry name" value="FMO-like"/>
    <property type="match status" value="1"/>
</dbReference>
<keyword evidence="2 4" id="KW-0274">FAD</keyword>
<gene>
    <name evidence="5" type="ORF">CEXT_258371</name>
</gene>
<comment type="cofactor">
    <cofactor evidence="4">
        <name>FAD</name>
        <dbReference type="ChEBI" id="CHEBI:57692"/>
    </cofactor>
</comment>
<dbReference type="EC" id="1.-.-.-" evidence="4"/>
<keyword evidence="6" id="KW-1185">Reference proteome</keyword>
<dbReference type="EMBL" id="BPLR01011734">
    <property type="protein sequence ID" value="GIY48609.1"/>
    <property type="molecule type" value="Genomic_DNA"/>
</dbReference>
<dbReference type="GO" id="GO:0050660">
    <property type="term" value="F:flavin adenine dinucleotide binding"/>
    <property type="evidence" value="ECO:0007669"/>
    <property type="project" value="InterPro"/>
</dbReference>
<evidence type="ECO:0000256" key="4">
    <source>
        <dbReference type="RuleBase" id="RU361177"/>
    </source>
</evidence>
<dbReference type="GO" id="GO:0050661">
    <property type="term" value="F:NADP binding"/>
    <property type="evidence" value="ECO:0007669"/>
    <property type="project" value="InterPro"/>
</dbReference>
<comment type="similarity">
    <text evidence="4">Belongs to the FMO family.</text>
</comment>